<evidence type="ECO:0000313" key="11">
    <source>
        <dbReference type="Proteomes" id="UP000317036"/>
    </source>
</evidence>
<dbReference type="Gene3D" id="3.40.50.2300">
    <property type="match status" value="1"/>
</dbReference>
<dbReference type="GO" id="GO:0006355">
    <property type="term" value="P:regulation of DNA-templated transcription"/>
    <property type="evidence" value="ECO:0007669"/>
    <property type="project" value="InterPro"/>
</dbReference>
<comment type="caution">
    <text evidence="10">The sequence shown here is derived from an EMBL/GenBank/DDBJ whole genome shotgun (WGS) entry which is preliminary data.</text>
</comment>
<reference evidence="10 11" key="1">
    <citation type="submission" date="2019-07" db="EMBL/GenBank/DDBJ databases">
        <authorList>
            <person name="Kim J."/>
        </authorList>
    </citation>
    <scope>NUCLEOTIDE SEQUENCE [LARGE SCALE GENOMIC DNA]</scope>
    <source>
        <strain evidence="10 11">JC52</strain>
    </source>
</reference>
<dbReference type="SMART" id="SM00448">
    <property type="entry name" value="REC"/>
    <property type="match status" value="1"/>
</dbReference>
<keyword evidence="5" id="KW-0804">Transcription</keyword>
<dbReference type="GO" id="GO:0032993">
    <property type="term" value="C:protein-DNA complex"/>
    <property type="evidence" value="ECO:0007669"/>
    <property type="project" value="TreeGrafter"/>
</dbReference>
<dbReference type="SUPFAM" id="SSF52172">
    <property type="entry name" value="CheY-like"/>
    <property type="match status" value="1"/>
</dbReference>
<feature type="DNA-binding region" description="OmpR/PhoB-type" evidence="7">
    <location>
        <begin position="125"/>
        <end position="225"/>
    </location>
</feature>
<dbReference type="GO" id="GO:0000156">
    <property type="term" value="F:phosphorelay response regulator activity"/>
    <property type="evidence" value="ECO:0007669"/>
    <property type="project" value="TreeGrafter"/>
</dbReference>
<name>A0A559KC50_9BACL</name>
<dbReference type="Gene3D" id="6.10.250.690">
    <property type="match status" value="1"/>
</dbReference>
<keyword evidence="1 6" id="KW-0597">Phosphoprotein</keyword>
<dbReference type="PROSITE" id="PS51755">
    <property type="entry name" value="OMPR_PHOB"/>
    <property type="match status" value="1"/>
</dbReference>
<dbReference type="InterPro" id="IPR001789">
    <property type="entry name" value="Sig_transdc_resp-reg_receiver"/>
</dbReference>
<dbReference type="SMART" id="SM00862">
    <property type="entry name" value="Trans_reg_C"/>
    <property type="match status" value="1"/>
</dbReference>
<protein>
    <submittedName>
        <fullName evidence="10">Response regulator transcription factor</fullName>
    </submittedName>
</protein>
<feature type="domain" description="Response regulatory" evidence="8">
    <location>
        <begin position="2"/>
        <end position="116"/>
    </location>
</feature>
<dbReference type="InterPro" id="IPR036388">
    <property type="entry name" value="WH-like_DNA-bd_sf"/>
</dbReference>
<dbReference type="CDD" id="cd17624">
    <property type="entry name" value="REC_OmpR_PmrA-like"/>
    <property type="match status" value="1"/>
</dbReference>
<dbReference type="CDD" id="cd00383">
    <property type="entry name" value="trans_reg_C"/>
    <property type="match status" value="1"/>
</dbReference>
<dbReference type="OrthoDB" id="9790442at2"/>
<evidence type="ECO:0000256" key="3">
    <source>
        <dbReference type="ARBA" id="ARBA00023015"/>
    </source>
</evidence>
<evidence type="ECO:0000256" key="6">
    <source>
        <dbReference type="PROSITE-ProRule" id="PRU00169"/>
    </source>
</evidence>
<dbReference type="Gene3D" id="1.10.10.10">
    <property type="entry name" value="Winged helix-like DNA-binding domain superfamily/Winged helix DNA-binding domain"/>
    <property type="match status" value="1"/>
</dbReference>
<feature type="modified residue" description="4-aspartylphosphate" evidence="6">
    <location>
        <position position="51"/>
    </location>
</feature>
<proteinExistence type="predicted"/>
<dbReference type="AlphaFoldDB" id="A0A559KC50"/>
<keyword evidence="4 7" id="KW-0238">DNA-binding</keyword>
<evidence type="ECO:0000256" key="1">
    <source>
        <dbReference type="ARBA" id="ARBA00022553"/>
    </source>
</evidence>
<dbReference type="RefSeq" id="WP_144846725.1">
    <property type="nucleotide sequence ID" value="NZ_VNJI01000012.1"/>
</dbReference>
<dbReference type="GO" id="GO:0005829">
    <property type="term" value="C:cytosol"/>
    <property type="evidence" value="ECO:0007669"/>
    <property type="project" value="TreeGrafter"/>
</dbReference>
<evidence type="ECO:0000313" key="10">
    <source>
        <dbReference type="EMBL" id="TVY09697.1"/>
    </source>
</evidence>
<evidence type="ECO:0000256" key="4">
    <source>
        <dbReference type="ARBA" id="ARBA00023125"/>
    </source>
</evidence>
<sequence length="227" mass="25816">MRILLMEDDEKLGMLIQYKLSQEFHNVEWVRDSETAEQYIQVGSYDAYILDWMVPGKSGVELCADLRAKGDRTPILMLTARDAVPDRVKGLRSGADDYLVKPFAFEELSARVHAMSRRGAAEWSDDVLRLGDDVLVLNRDTHDVVRSGSVLSLTRREFQLLALLLQYSGQVISRERIMDQIWGMDAEVTPNSVDATIKLLRKKVDDPFPDKLIHSVRGFGYRLSLGE</sequence>
<accession>A0A559KC50</accession>
<evidence type="ECO:0000256" key="7">
    <source>
        <dbReference type="PROSITE-ProRule" id="PRU01091"/>
    </source>
</evidence>
<evidence type="ECO:0000256" key="2">
    <source>
        <dbReference type="ARBA" id="ARBA00023012"/>
    </source>
</evidence>
<evidence type="ECO:0000259" key="9">
    <source>
        <dbReference type="PROSITE" id="PS51755"/>
    </source>
</evidence>
<dbReference type="Pfam" id="PF00486">
    <property type="entry name" value="Trans_reg_C"/>
    <property type="match status" value="1"/>
</dbReference>
<dbReference type="EMBL" id="VNJI01000012">
    <property type="protein sequence ID" value="TVY09697.1"/>
    <property type="molecule type" value="Genomic_DNA"/>
</dbReference>
<feature type="domain" description="OmpR/PhoB-type" evidence="9">
    <location>
        <begin position="125"/>
        <end position="225"/>
    </location>
</feature>
<keyword evidence="2" id="KW-0902">Two-component regulatory system</keyword>
<dbReference type="GO" id="GO:0000976">
    <property type="term" value="F:transcription cis-regulatory region binding"/>
    <property type="evidence" value="ECO:0007669"/>
    <property type="project" value="TreeGrafter"/>
</dbReference>
<dbReference type="InterPro" id="IPR001867">
    <property type="entry name" value="OmpR/PhoB-type_DNA-bd"/>
</dbReference>
<dbReference type="PANTHER" id="PTHR48111:SF22">
    <property type="entry name" value="REGULATOR OF RPOS"/>
    <property type="match status" value="1"/>
</dbReference>
<dbReference type="InterPro" id="IPR011006">
    <property type="entry name" value="CheY-like_superfamily"/>
</dbReference>
<dbReference type="Proteomes" id="UP000317036">
    <property type="component" value="Unassembled WGS sequence"/>
</dbReference>
<gene>
    <name evidence="10" type="ORF">FPZ49_11685</name>
</gene>
<dbReference type="FunFam" id="3.40.50.2300:FF:000002">
    <property type="entry name" value="DNA-binding response regulator PhoP"/>
    <property type="match status" value="1"/>
</dbReference>
<dbReference type="InterPro" id="IPR039420">
    <property type="entry name" value="WalR-like"/>
</dbReference>
<dbReference type="SUPFAM" id="SSF46894">
    <property type="entry name" value="C-terminal effector domain of the bipartite response regulators"/>
    <property type="match status" value="1"/>
</dbReference>
<organism evidence="10 11">
    <name type="scientific">Paenibacillus cremeus</name>
    <dbReference type="NCBI Taxonomy" id="2163881"/>
    <lineage>
        <taxon>Bacteria</taxon>
        <taxon>Bacillati</taxon>
        <taxon>Bacillota</taxon>
        <taxon>Bacilli</taxon>
        <taxon>Bacillales</taxon>
        <taxon>Paenibacillaceae</taxon>
        <taxon>Paenibacillus</taxon>
    </lineage>
</organism>
<keyword evidence="3" id="KW-0805">Transcription regulation</keyword>
<dbReference type="Pfam" id="PF00072">
    <property type="entry name" value="Response_reg"/>
    <property type="match status" value="1"/>
</dbReference>
<dbReference type="PANTHER" id="PTHR48111">
    <property type="entry name" value="REGULATOR OF RPOS"/>
    <property type="match status" value="1"/>
</dbReference>
<dbReference type="PROSITE" id="PS50110">
    <property type="entry name" value="RESPONSE_REGULATORY"/>
    <property type="match status" value="1"/>
</dbReference>
<evidence type="ECO:0000256" key="5">
    <source>
        <dbReference type="ARBA" id="ARBA00023163"/>
    </source>
</evidence>
<evidence type="ECO:0000259" key="8">
    <source>
        <dbReference type="PROSITE" id="PS50110"/>
    </source>
</evidence>
<dbReference type="InterPro" id="IPR016032">
    <property type="entry name" value="Sig_transdc_resp-reg_C-effctor"/>
</dbReference>
<keyword evidence="11" id="KW-1185">Reference proteome</keyword>